<keyword evidence="3" id="KW-0503">Monooxygenase</keyword>
<dbReference type="Pfam" id="PF03992">
    <property type="entry name" value="ABM"/>
    <property type="match status" value="1"/>
</dbReference>
<feature type="transmembrane region" description="Helical" evidence="1">
    <location>
        <begin position="157"/>
        <end position="177"/>
    </location>
</feature>
<dbReference type="Proteomes" id="UP000185557">
    <property type="component" value="Unassembled WGS sequence"/>
</dbReference>
<dbReference type="InterPro" id="IPR011008">
    <property type="entry name" value="Dimeric_a/b-barrel"/>
</dbReference>
<keyword evidence="1" id="KW-1133">Transmembrane helix</keyword>
<evidence type="ECO:0000256" key="1">
    <source>
        <dbReference type="SAM" id="Phobius"/>
    </source>
</evidence>
<organism evidence="3 4">
    <name type="scientific">Phormidium tenue NIES-30</name>
    <dbReference type="NCBI Taxonomy" id="549789"/>
    <lineage>
        <taxon>Bacteria</taxon>
        <taxon>Bacillati</taxon>
        <taxon>Cyanobacteriota</taxon>
        <taxon>Cyanophyceae</taxon>
        <taxon>Oscillatoriophycideae</taxon>
        <taxon>Oscillatoriales</taxon>
        <taxon>Oscillatoriaceae</taxon>
        <taxon>Phormidium</taxon>
    </lineage>
</organism>
<accession>A0A1U7J9X7</accession>
<evidence type="ECO:0000313" key="3">
    <source>
        <dbReference type="EMBL" id="OKH50229.1"/>
    </source>
</evidence>
<sequence length="203" mass="23108">MEEPQPQSGPVTLVISEVVEPSKVDDYEAWTKGINRDARQFEGFLGVEIIRPRDHAHPEYVVIVKFESYDRLRRWLISPTYRAWMDQSYGLIAARSQQQLSSGLELWFTLPQARLGMTSPLPSPPYYKQVVLGVLAVYPLILLANRLLGPLLGRLPPLLGLFISVIFVSALLTYPVMPWLSKGLAFWLYPTGSKVKVRAKERR</sequence>
<protein>
    <submittedName>
        <fullName evidence="3">Antibiotic biosynthesis monooxygenase</fullName>
    </submittedName>
</protein>
<dbReference type="PANTHER" id="PTHR40057">
    <property type="entry name" value="SLR1162 PROTEIN"/>
    <property type="match status" value="1"/>
</dbReference>
<dbReference type="Gene3D" id="3.30.70.100">
    <property type="match status" value="1"/>
</dbReference>
<keyword evidence="1" id="KW-0472">Membrane</keyword>
<dbReference type="PANTHER" id="PTHR40057:SF1">
    <property type="entry name" value="SLR1162 PROTEIN"/>
    <property type="match status" value="1"/>
</dbReference>
<name>A0A1U7J9X7_9CYAN</name>
<evidence type="ECO:0000259" key="2">
    <source>
        <dbReference type="Pfam" id="PF03992"/>
    </source>
</evidence>
<keyword evidence="1" id="KW-0812">Transmembrane</keyword>
<proteinExistence type="predicted"/>
<feature type="transmembrane region" description="Helical" evidence="1">
    <location>
        <begin position="126"/>
        <end position="145"/>
    </location>
</feature>
<dbReference type="EMBL" id="MRCG01000002">
    <property type="protein sequence ID" value="OKH50229.1"/>
    <property type="molecule type" value="Genomic_DNA"/>
</dbReference>
<dbReference type="AlphaFoldDB" id="A0A1U7J9X7"/>
<dbReference type="OrthoDB" id="1494254at2"/>
<keyword evidence="3" id="KW-0560">Oxidoreductase</keyword>
<feature type="domain" description="ABM" evidence="2">
    <location>
        <begin position="13"/>
        <end position="86"/>
    </location>
</feature>
<dbReference type="InterPro" id="IPR038762">
    <property type="entry name" value="ABM_predict"/>
</dbReference>
<dbReference type="InterPro" id="IPR007138">
    <property type="entry name" value="ABM_dom"/>
</dbReference>
<comment type="caution">
    <text evidence="3">The sequence shown here is derived from an EMBL/GenBank/DDBJ whole genome shotgun (WGS) entry which is preliminary data.</text>
</comment>
<keyword evidence="4" id="KW-1185">Reference proteome</keyword>
<reference evidence="3 4" key="1">
    <citation type="submission" date="2016-11" db="EMBL/GenBank/DDBJ databases">
        <title>Draft Genome Sequences of Nine Cyanobacterial Strains from Diverse Habitats.</title>
        <authorList>
            <person name="Zhu T."/>
            <person name="Hou S."/>
            <person name="Lu X."/>
            <person name="Hess W.R."/>
        </authorList>
    </citation>
    <scope>NUCLEOTIDE SEQUENCE [LARGE SCALE GENOMIC DNA]</scope>
    <source>
        <strain evidence="3 4">NIES-30</strain>
    </source>
</reference>
<dbReference type="GO" id="GO:0004497">
    <property type="term" value="F:monooxygenase activity"/>
    <property type="evidence" value="ECO:0007669"/>
    <property type="project" value="UniProtKB-KW"/>
</dbReference>
<gene>
    <name evidence="3" type="ORF">NIES30_05935</name>
</gene>
<dbReference type="SUPFAM" id="SSF54909">
    <property type="entry name" value="Dimeric alpha+beta barrel"/>
    <property type="match status" value="1"/>
</dbReference>
<evidence type="ECO:0000313" key="4">
    <source>
        <dbReference type="Proteomes" id="UP000185557"/>
    </source>
</evidence>
<dbReference type="RefSeq" id="WP_073607467.1">
    <property type="nucleotide sequence ID" value="NZ_MRCG01000002.1"/>
</dbReference>